<comment type="caution">
    <text evidence="2">The sequence shown here is derived from an EMBL/GenBank/DDBJ whole genome shotgun (WGS) entry which is preliminary data.</text>
</comment>
<accession>A0A1G1YI78</accession>
<dbReference type="Proteomes" id="UP000177376">
    <property type="component" value="Unassembled WGS sequence"/>
</dbReference>
<organism evidence="2 3">
    <name type="scientific">Candidatus Buchananbacteria bacterium RIFCSPLOWO2_01_FULL_39_33</name>
    <dbReference type="NCBI Taxonomy" id="1797543"/>
    <lineage>
        <taxon>Bacteria</taxon>
        <taxon>Candidatus Buchananiibacteriota</taxon>
    </lineage>
</organism>
<feature type="compositionally biased region" description="Basic residues" evidence="1">
    <location>
        <begin position="72"/>
        <end position="81"/>
    </location>
</feature>
<feature type="compositionally biased region" description="Acidic residues" evidence="1">
    <location>
        <begin position="17"/>
        <end position="30"/>
    </location>
</feature>
<dbReference type="AlphaFoldDB" id="A0A1G1YI78"/>
<feature type="region of interest" description="Disordered" evidence="1">
    <location>
        <begin position="1"/>
        <end position="81"/>
    </location>
</feature>
<dbReference type="EMBL" id="MHIM01000034">
    <property type="protein sequence ID" value="OGY51526.1"/>
    <property type="molecule type" value="Genomic_DNA"/>
</dbReference>
<proteinExistence type="predicted"/>
<evidence type="ECO:0000256" key="1">
    <source>
        <dbReference type="SAM" id="MobiDB-lite"/>
    </source>
</evidence>
<evidence type="ECO:0000313" key="3">
    <source>
        <dbReference type="Proteomes" id="UP000177376"/>
    </source>
</evidence>
<name>A0A1G1YI78_9BACT</name>
<protein>
    <submittedName>
        <fullName evidence="2">Uncharacterized protein</fullName>
    </submittedName>
</protein>
<reference evidence="2 3" key="1">
    <citation type="journal article" date="2016" name="Nat. Commun.">
        <title>Thousands of microbial genomes shed light on interconnected biogeochemical processes in an aquifer system.</title>
        <authorList>
            <person name="Anantharaman K."/>
            <person name="Brown C.T."/>
            <person name="Hug L.A."/>
            <person name="Sharon I."/>
            <person name="Castelle C.J."/>
            <person name="Probst A.J."/>
            <person name="Thomas B.C."/>
            <person name="Singh A."/>
            <person name="Wilkins M.J."/>
            <person name="Karaoz U."/>
            <person name="Brodie E.L."/>
            <person name="Williams K.H."/>
            <person name="Hubbard S.S."/>
            <person name="Banfield J.F."/>
        </authorList>
    </citation>
    <scope>NUCLEOTIDE SEQUENCE [LARGE SCALE GENOMIC DNA]</scope>
</reference>
<feature type="compositionally biased region" description="Basic and acidic residues" evidence="1">
    <location>
        <begin position="1"/>
        <end position="12"/>
    </location>
</feature>
<gene>
    <name evidence="2" type="ORF">A3A02_01825</name>
</gene>
<sequence length="81" mass="9532">MNQATQDDRPEEGNLLDPDEEIEEQLDWEESLERQYGGLTEDQEEKRSKAMSPGFSKQKQVMEENKFYQGTGKKRTIHLKK</sequence>
<evidence type="ECO:0000313" key="2">
    <source>
        <dbReference type="EMBL" id="OGY51526.1"/>
    </source>
</evidence>